<dbReference type="EMBL" id="CP009885">
    <property type="protein sequence ID" value="QPB72630.1"/>
    <property type="molecule type" value="Genomic_DNA"/>
</dbReference>
<accession>A0ABD7BYC4</accession>
<name>A0ABD7BYC4_XYLFS</name>
<dbReference type="Proteomes" id="UP000196980">
    <property type="component" value="Chromosome"/>
</dbReference>
<sequence>MAFQFYHRIFSETLEESIEMMGANIAIQGDECFLENLMVYAGMQVMADGLCALS</sequence>
<dbReference type="KEGG" id="xfh:XFHB_13245"/>
<reference evidence="2" key="1">
    <citation type="submission" date="2014-11" db="EMBL/GenBank/DDBJ databases">
        <title>Xylella fastidiosa Hib4 Genome Sequencing.</title>
        <authorList>
            <person name="Pierry P.M."/>
            <person name="da Silva A.M."/>
        </authorList>
    </citation>
    <scope>NUCLEOTIDE SEQUENCE [LARGE SCALE GENOMIC DNA]</scope>
    <source>
        <strain evidence="2">Hib4</strain>
    </source>
</reference>
<protein>
    <submittedName>
        <fullName evidence="1">Uncharacterized protein</fullName>
    </submittedName>
</protein>
<dbReference type="RefSeq" id="WP_167701467.1">
    <property type="nucleotide sequence ID" value="NZ_CP009885.1"/>
</dbReference>
<organism evidence="1 2">
    <name type="scientific">Xylella fastidiosa</name>
    <dbReference type="NCBI Taxonomy" id="2371"/>
    <lineage>
        <taxon>Bacteria</taxon>
        <taxon>Pseudomonadati</taxon>
        <taxon>Pseudomonadota</taxon>
        <taxon>Gammaproteobacteria</taxon>
        <taxon>Lysobacterales</taxon>
        <taxon>Lysobacteraceae</taxon>
        <taxon>Xylella</taxon>
    </lineage>
</organism>
<gene>
    <name evidence="1" type="ORF">XFHB_13245</name>
</gene>
<evidence type="ECO:0000313" key="2">
    <source>
        <dbReference type="Proteomes" id="UP000196980"/>
    </source>
</evidence>
<proteinExistence type="predicted"/>
<dbReference type="AlphaFoldDB" id="A0ABD7BYC4"/>
<evidence type="ECO:0000313" key="1">
    <source>
        <dbReference type="EMBL" id="QPB72630.1"/>
    </source>
</evidence>